<dbReference type="GO" id="GO:0006355">
    <property type="term" value="P:regulation of DNA-templated transcription"/>
    <property type="evidence" value="ECO:0007669"/>
    <property type="project" value="InterPro"/>
</dbReference>
<dbReference type="InterPro" id="IPR039420">
    <property type="entry name" value="WalR-like"/>
</dbReference>
<dbReference type="SMART" id="SM00862">
    <property type="entry name" value="Trans_reg_C"/>
    <property type="match status" value="1"/>
</dbReference>
<keyword evidence="4 7" id="KW-0238">DNA-binding</keyword>
<evidence type="ECO:0000259" key="8">
    <source>
        <dbReference type="PROSITE" id="PS50110"/>
    </source>
</evidence>
<dbReference type="EMBL" id="NXIB02000070">
    <property type="protein sequence ID" value="PHX54968.1"/>
    <property type="molecule type" value="Genomic_DNA"/>
</dbReference>
<feature type="DNA-binding region" description="OmpR/PhoB-type" evidence="7">
    <location>
        <begin position="124"/>
        <end position="223"/>
    </location>
</feature>
<dbReference type="InterPro" id="IPR001789">
    <property type="entry name" value="Sig_transdc_resp-reg_receiver"/>
</dbReference>
<dbReference type="InterPro" id="IPR001867">
    <property type="entry name" value="OmpR/PhoB-type_DNA-bd"/>
</dbReference>
<dbReference type="AlphaFoldDB" id="A0A2G4EZP9"/>
<dbReference type="CDD" id="cd00383">
    <property type="entry name" value="trans_reg_C"/>
    <property type="match status" value="1"/>
</dbReference>
<feature type="modified residue" description="4-aspartylphosphate" evidence="6">
    <location>
        <position position="51"/>
    </location>
</feature>
<dbReference type="Gene3D" id="1.10.10.10">
    <property type="entry name" value="Winged helix-like DNA-binding domain superfamily/Winged helix DNA-binding domain"/>
    <property type="match status" value="1"/>
</dbReference>
<dbReference type="GO" id="GO:0000156">
    <property type="term" value="F:phosphorelay response regulator activity"/>
    <property type="evidence" value="ECO:0007669"/>
    <property type="project" value="TreeGrafter"/>
</dbReference>
<evidence type="ECO:0000313" key="10">
    <source>
        <dbReference type="EMBL" id="PHX54968.1"/>
    </source>
</evidence>
<keyword evidence="11" id="KW-1185">Reference proteome</keyword>
<keyword evidence="5" id="KW-0804">Transcription</keyword>
<evidence type="ECO:0000259" key="9">
    <source>
        <dbReference type="PROSITE" id="PS51755"/>
    </source>
</evidence>
<evidence type="ECO:0000256" key="5">
    <source>
        <dbReference type="ARBA" id="ARBA00023163"/>
    </source>
</evidence>
<dbReference type="CDD" id="cd19935">
    <property type="entry name" value="REC_OmpR_CusR-like"/>
    <property type="match status" value="1"/>
</dbReference>
<dbReference type="InterPro" id="IPR036388">
    <property type="entry name" value="WH-like_DNA-bd_sf"/>
</dbReference>
<dbReference type="PROSITE" id="PS50110">
    <property type="entry name" value="RESPONSE_REGULATORY"/>
    <property type="match status" value="1"/>
</dbReference>
<comment type="caution">
    <text evidence="10">The sequence shown here is derived from an EMBL/GenBank/DDBJ whole genome shotgun (WGS) entry which is preliminary data.</text>
</comment>
<dbReference type="Pfam" id="PF00072">
    <property type="entry name" value="Response_reg"/>
    <property type="match status" value="1"/>
</dbReference>
<dbReference type="Pfam" id="PF00486">
    <property type="entry name" value="Trans_reg_C"/>
    <property type="match status" value="1"/>
</dbReference>
<dbReference type="Gene3D" id="6.10.250.690">
    <property type="match status" value="1"/>
</dbReference>
<reference evidence="10" key="1">
    <citation type="submission" date="2017-10" db="EMBL/GenBank/DDBJ databases">
        <title>Draft genome sequence of the planktic cyanobacteria Tychonema bourrellyi isolated from alpine lentic freshwater.</title>
        <authorList>
            <person name="Tett A."/>
            <person name="Armanini F."/>
            <person name="Asnicar F."/>
            <person name="Boscaini A."/>
            <person name="Pasolli E."/>
            <person name="Zolfo M."/>
            <person name="Donati C."/>
            <person name="Salmaso N."/>
            <person name="Segata N."/>
        </authorList>
    </citation>
    <scope>NUCLEOTIDE SEQUENCE</scope>
    <source>
        <strain evidence="10">FEM_GT703</strain>
    </source>
</reference>
<name>A0A2G4EZP9_9CYAN</name>
<dbReference type="GO" id="GO:0000976">
    <property type="term" value="F:transcription cis-regulatory region binding"/>
    <property type="evidence" value="ECO:0007669"/>
    <property type="project" value="TreeGrafter"/>
</dbReference>
<keyword evidence="1 6" id="KW-0597">Phosphoprotein</keyword>
<dbReference type="RefSeq" id="WP_096829490.1">
    <property type="nucleotide sequence ID" value="NZ_NXIB02000070.1"/>
</dbReference>
<evidence type="ECO:0000256" key="6">
    <source>
        <dbReference type="PROSITE-ProRule" id="PRU00169"/>
    </source>
</evidence>
<dbReference type="FunFam" id="3.40.50.2300:FF:000002">
    <property type="entry name" value="DNA-binding response regulator PhoP"/>
    <property type="match status" value="1"/>
</dbReference>
<evidence type="ECO:0000313" key="11">
    <source>
        <dbReference type="Proteomes" id="UP000226442"/>
    </source>
</evidence>
<evidence type="ECO:0000256" key="1">
    <source>
        <dbReference type="ARBA" id="ARBA00022553"/>
    </source>
</evidence>
<dbReference type="Proteomes" id="UP000226442">
    <property type="component" value="Unassembled WGS sequence"/>
</dbReference>
<sequence>MKILLVEDDDRIAQALAEALTDQHYAVDIAADGQEGWNFAETFTYDLILLDLMLPKIDGITLCQRLRRQGLKTPVLMLTARDTSNDKVIGLDAGADDYVVKPFDLPELAARIRALLRRGSTTLPPVLEWENLRLNPNTCEVTYRDKLLHFTPKEYSLLELFLRTGGRVLTRSAILDHIWAFEDSPGEETVKVHLRGLRQKLKAAGAPANFIETIYGMGYRLNQNL</sequence>
<feature type="domain" description="Response regulatory" evidence="8">
    <location>
        <begin position="2"/>
        <end position="116"/>
    </location>
</feature>
<dbReference type="PROSITE" id="PS51755">
    <property type="entry name" value="OMPR_PHOB"/>
    <property type="match status" value="1"/>
</dbReference>
<gene>
    <name evidence="10" type="ORF">CP500_013170</name>
</gene>
<dbReference type="Gene3D" id="3.40.50.2300">
    <property type="match status" value="1"/>
</dbReference>
<proteinExistence type="predicted"/>
<dbReference type="GO" id="GO:0032993">
    <property type="term" value="C:protein-DNA complex"/>
    <property type="evidence" value="ECO:0007669"/>
    <property type="project" value="TreeGrafter"/>
</dbReference>
<protein>
    <submittedName>
        <fullName evidence="10">DNA-binding response regulator</fullName>
    </submittedName>
</protein>
<accession>A0A2G4EZP9</accession>
<dbReference type="PANTHER" id="PTHR48111">
    <property type="entry name" value="REGULATOR OF RPOS"/>
    <property type="match status" value="1"/>
</dbReference>
<keyword evidence="3" id="KW-0805">Transcription regulation</keyword>
<organism evidence="10 11">
    <name type="scientific">Tychonema bourrellyi FEM_GT703</name>
    <dbReference type="NCBI Taxonomy" id="2040638"/>
    <lineage>
        <taxon>Bacteria</taxon>
        <taxon>Bacillati</taxon>
        <taxon>Cyanobacteriota</taxon>
        <taxon>Cyanophyceae</taxon>
        <taxon>Oscillatoriophycideae</taxon>
        <taxon>Oscillatoriales</taxon>
        <taxon>Microcoleaceae</taxon>
        <taxon>Tychonema</taxon>
    </lineage>
</organism>
<keyword evidence="2" id="KW-0902">Two-component regulatory system</keyword>
<evidence type="ECO:0000256" key="7">
    <source>
        <dbReference type="PROSITE-ProRule" id="PRU01091"/>
    </source>
</evidence>
<dbReference type="InterPro" id="IPR011006">
    <property type="entry name" value="CheY-like_superfamily"/>
</dbReference>
<dbReference type="SUPFAM" id="SSF52172">
    <property type="entry name" value="CheY-like"/>
    <property type="match status" value="1"/>
</dbReference>
<evidence type="ECO:0000256" key="4">
    <source>
        <dbReference type="ARBA" id="ARBA00023125"/>
    </source>
</evidence>
<evidence type="ECO:0000256" key="2">
    <source>
        <dbReference type="ARBA" id="ARBA00023012"/>
    </source>
</evidence>
<dbReference type="GO" id="GO:0005829">
    <property type="term" value="C:cytosol"/>
    <property type="evidence" value="ECO:0007669"/>
    <property type="project" value="TreeGrafter"/>
</dbReference>
<dbReference type="PANTHER" id="PTHR48111:SF15">
    <property type="entry name" value="OMPR SUBFAMILY"/>
    <property type="match status" value="1"/>
</dbReference>
<dbReference type="SMART" id="SM00448">
    <property type="entry name" value="REC"/>
    <property type="match status" value="1"/>
</dbReference>
<dbReference type="SUPFAM" id="SSF46894">
    <property type="entry name" value="C-terminal effector domain of the bipartite response regulators"/>
    <property type="match status" value="1"/>
</dbReference>
<dbReference type="InterPro" id="IPR016032">
    <property type="entry name" value="Sig_transdc_resp-reg_C-effctor"/>
</dbReference>
<evidence type="ECO:0000256" key="3">
    <source>
        <dbReference type="ARBA" id="ARBA00023015"/>
    </source>
</evidence>
<dbReference type="OrthoDB" id="483651at2"/>
<feature type="domain" description="OmpR/PhoB-type" evidence="9">
    <location>
        <begin position="124"/>
        <end position="223"/>
    </location>
</feature>